<evidence type="ECO:0000313" key="3">
    <source>
        <dbReference type="Proteomes" id="UP000000486"/>
    </source>
</evidence>
<dbReference type="Pfam" id="PF13302">
    <property type="entry name" value="Acetyltransf_3"/>
    <property type="match status" value="1"/>
</dbReference>
<dbReference type="InterPro" id="IPR016181">
    <property type="entry name" value="Acyl_CoA_acyltransferase"/>
</dbReference>
<evidence type="ECO:0000313" key="2">
    <source>
        <dbReference type="EMBL" id="AEH92145.1"/>
    </source>
</evidence>
<sequence>MEITLQQPTTADFPFIEWLWGDLATTEVLGGPFSFPEEIRMDWLKSKSQTSNAYFIIKKDTESVGEVSFRDFEKGTAHLNIKVAACYRGQRIAQKALQLFLNFFQTDCGGIVLLDEVRRKNEVGIAFLVNAGFEVIKENELTVLLKWTVQSRKEELDA</sequence>
<proteinExistence type="predicted"/>
<dbReference type="HOGENOM" id="CLU_1684467_0_0_9"/>
<dbReference type="GO" id="GO:0016747">
    <property type="term" value="F:acyltransferase activity, transferring groups other than amino-acyl groups"/>
    <property type="evidence" value="ECO:0007669"/>
    <property type="project" value="InterPro"/>
</dbReference>
<accession>A0A0E0UVY6</accession>
<dbReference type="Gene3D" id="3.40.630.30">
    <property type="match status" value="1"/>
</dbReference>
<feature type="domain" description="N-acetyltransferase" evidence="1">
    <location>
        <begin position="3"/>
        <end position="150"/>
    </location>
</feature>
<dbReference type="Proteomes" id="UP000000486">
    <property type="component" value="Chromosome"/>
</dbReference>
<dbReference type="KEGG" id="lmq:LMM7_1140"/>
<organism evidence="2 3">
    <name type="scientific">Listeria monocytogenes serotype 4a (strain M7)</name>
    <dbReference type="NCBI Taxonomy" id="1030009"/>
    <lineage>
        <taxon>Bacteria</taxon>
        <taxon>Bacillati</taxon>
        <taxon>Bacillota</taxon>
        <taxon>Bacilli</taxon>
        <taxon>Bacillales</taxon>
        <taxon>Listeriaceae</taxon>
        <taxon>Listeria</taxon>
    </lineage>
</organism>
<evidence type="ECO:0000259" key="1">
    <source>
        <dbReference type="PROSITE" id="PS51186"/>
    </source>
</evidence>
<dbReference type="EMBL" id="CP002816">
    <property type="protein sequence ID" value="AEH92145.1"/>
    <property type="molecule type" value="Genomic_DNA"/>
</dbReference>
<name>A0A0E0UVY6_LISMM</name>
<dbReference type="AlphaFoldDB" id="A0A0E0UVY6"/>
<reference evidence="2 3" key="1">
    <citation type="journal article" date="2011" name="J. Bacteriol.">
        <title>Genome sequence of the nonpathogenic Listeria monocytogenes serovar 4a strain M7.</title>
        <authorList>
            <person name="Chen J."/>
            <person name="Xia Y."/>
            <person name="Cheng C."/>
            <person name="Fang C."/>
            <person name="Shan Y."/>
            <person name="Jin G."/>
            <person name="Fang W."/>
        </authorList>
    </citation>
    <scope>NUCLEOTIDE SEQUENCE [LARGE SCALE GENOMIC DNA]</scope>
    <source>
        <strain evidence="2 3">M7</strain>
    </source>
</reference>
<dbReference type="PATRIC" id="fig|1030009.3.peg.1129"/>
<dbReference type="InterPro" id="IPR000182">
    <property type="entry name" value="GNAT_dom"/>
</dbReference>
<gene>
    <name evidence="2" type="ordered locus">LMM7_1140</name>
</gene>
<dbReference type="PROSITE" id="PS51186">
    <property type="entry name" value="GNAT"/>
    <property type="match status" value="1"/>
</dbReference>
<protein>
    <recommendedName>
        <fullName evidence="1">N-acetyltransferase domain-containing protein</fullName>
    </recommendedName>
</protein>
<dbReference type="SUPFAM" id="SSF55729">
    <property type="entry name" value="Acyl-CoA N-acyltransferases (Nat)"/>
    <property type="match status" value="1"/>
</dbReference>
<dbReference type="RefSeq" id="WP_012581543.1">
    <property type="nucleotide sequence ID" value="NC_017537.1"/>
</dbReference>